<dbReference type="RefSeq" id="XP_056770721.1">
    <property type="nucleotide sequence ID" value="XM_056906614.1"/>
</dbReference>
<gene>
    <name evidence="2" type="ORF">N7458_003231</name>
</gene>
<proteinExistence type="predicted"/>
<dbReference type="Pfam" id="PF13378">
    <property type="entry name" value="MR_MLE_C"/>
    <property type="match status" value="1"/>
</dbReference>
<keyword evidence="3" id="KW-1185">Reference proteome</keyword>
<dbReference type="Gene3D" id="3.20.20.120">
    <property type="entry name" value="Enolase-like C-terminal domain"/>
    <property type="match status" value="1"/>
</dbReference>
<comment type="caution">
    <text evidence="2">The sequence shown here is derived from an EMBL/GenBank/DDBJ whole genome shotgun (WGS) entry which is preliminary data.</text>
</comment>
<dbReference type="SUPFAM" id="SSF51604">
    <property type="entry name" value="Enolase C-terminal domain-like"/>
    <property type="match status" value="1"/>
</dbReference>
<dbReference type="GeneID" id="81596857"/>
<evidence type="ECO:0000313" key="3">
    <source>
        <dbReference type="Proteomes" id="UP001213681"/>
    </source>
</evidence>
<dbReference type="EMBL" id="JAPVEA010000002">
    <property type="protein sequence ID" value="KAJ5461679.1"/>
    <property type="molecule type" value="Genomic_DNA"/>
</dbReference>
<sequence length="199" mass="21442">MGYIGHSVKISGDPSSDAARIQASLADRQSGEFFIADANCGLTVETALRMLRLLPKGLDFVLEAPCATYREYVSLRRRANIPIRIYELAISEPSIIQLIADDAAEGIGIKITKNGGLTKSRRIRDICLAAGYTFSVQDTVGSDIAFAAIVHLGQTEPEKFLRCVLETRDMVTLKTADGPFNVEGGRITAPNVPSGPTIS</sequence>
<dbReference type="PANTHER" id="PTHR48080">
    <property type="entry name" value="D-GALACTONATE DEHYDRATASE-RELATED"/>
    <property type="match status" value="1"/>
</dbReference>
<organism evidence="2 3">
    <name type="scientific">Penicillium daleae</name>
    <dbReference type="NCBI Taxonomy" id="63821"/>
    <lineage>
        <taxon>Eukaryota</taxon>
        <taxon>Fungi</taxon>
        <taxon>Dikarya</taxon>
        <taxon>Ascomycota</taxon>
        <taxon>Pezizomycotina</taxon>
        <taxon>Eurotiomycetes</taxon>
        <taxon>Eurotiomycetidae</taxon>
        <taxon>Eurotiales</taxon>
        <taxon>Aspergillaceae</taxon>
        <taxon>Penicillium</taxon>
    </lineage>
</organism>
<dbReference type="InterPro" id="IPR034593">
    <property type="entry name" value="DgoD-like"/>
</dbReference>
<dbReference type="InterPro" id="IPR036849">
    <property type="entry name" value="Enolase-like_C_sf"/>
</dbReference>
<reference evidence="2" key="1">
    <citation type="submission" date="2022-12" db="EMBL/GenBank/DDBJ databases">
        <authorList>
            <person name="Petersen C."/>
        </authorList>
    </citation>
    <scope>NUCLEOTIDE SEQUENCE</scope>
    <source>
        <strain evidence="2">IBT 16125</strain>
    </source>
</reference>
<protein>
    <recommendedName>
        <fullName evidence="1">Enolase C-terminal domain-containing protein</fullName>
    </recommendedName>
</protein>
<name>A0AAD6G6L7_9EURO</name>
<reference evidence="2" key="2">
    <citation type="journal article" date="2023" name="IMA Fungus">
        <title>Comparative genomic study of the Penicillium genus elucidates a diverse pangenome and 15 lateral gene transfer events.</title>
        <authorList>
            <person name="Petersen C."/>
            <person name="Sorensen T."/>
            <person name="Nielsen M.R."/>
            <person name="Sondergaard T.E."/>
            <person name="Sorensen J.L."/>
            <person name="Fitzpatrick D.A."/>
            <person name="Frisvad J.C."/>
            <person name="Nielsen K.L."/>
        </authorList>
    </citation>
    <scope>NUCLEOTIDE SEQUENCE</scope>
    <source>
        <strain evidence="2">IBT 16125</strain>
    </source>
</reference>
<dbReference type="InterPro" id="IPR029065">
    <property type="entry name" value="Enolase_C-like"/>
</dbReference>
<evidence type="ECO:0000259" key="1">
    <source>
        <dbReference type="Pfam" id="PF13378"/>
    </source>
</evidence>
<evidence type="ECO:0000313" key="2">
    <source>
        <dbReference type="EMBL" id="KAJ5461679.1"/>
    </source>
</evidence>
<dbReference type="Proteomes" id="UP001213681">
    <property type="component" value="Unassembled WGS sequence"/>
</dbReference>
<accession>A0AAD6G6L7</accession>
<dbReference type="AlphaFoldDB" id="A0AAD6G6L7"/>
<feature type="domain" description="Enolase C-terminal" evidence="1">
    <location>
        <begin position="7"/>
        <end position="193"/>
    </location>
</feature>